<organism evidence="2 3">
    <name type="scientific">Trichuris muris</name>
    <name type="common">Mouse whipworm</name>
    <dbReference type="NCBI Taxonomy" id="70415"/>
    <lineage>
        <taxon>Eukaryota</taxon>
        <taxon>Metazoa</taxon>
        <taxon>Ecdysozoa</taxon>
        <taxon>Nematoda</taxon>
        <taxon>Enoplea</taxon>
        <taxon>Dorylaimia</taxon>
        <taxon>Trichinellida</taxon>
        <taxon>Trichuridae</taxon>
        <taxon>Trichuris</taxon>
    </lineage>
</organism>
<feature type="compositionally biased region" description="Basic residues" evidence="1">
    <location>
        <begin position="42"/>
        <end position="54"/>
    </location>
</feature>
<protein>
    <submittedName>
        <fullName evidence="3">Uncharacterized protein</fullName>
    </submittedName>
</protein>
<dbReference type="AlphaFoldDB" id="A0A5S6QQV5"/>
<name>A0A5S6QQV5_TRIMR</name>
<accession>A0A5S6QQV5</accession>
<feature type="compositionally biased region" description="Basic and acidic residues" evidence="1">
    <location>
        <begin position="28"/>
        <end position="41"/>
    </location>
</feature>
<dbReference type="Proteomes" id="UP000046395">
    <property type="component" value="Unassembled WGS sequence"/>
</dbReference>
<evidence type="ECO:0000313" key="2">
    <source>
        <dbReference type="Proteomes" id="UP000046395"/>
    </source>
</evidence>
<keyword evidence="2" id="KW-1185">Reference proteome</keyword>
<dbReference type="WBParaSite" id="TMUE_2000009538.1">
    <property type="protein sequence ID" value="TMUE_2000009538.1"/>
    <property type="gene ID" value="WBGene00302715"/>
</dbReference>
<reference evidence="3" key="1">
    <citation type="submission" date="2019-12" db="UniProtKB">
        <authorList>
            <consortium name="WormBaseParasite"/>
        </authorList>
    </citation>
    <scope>IDENTIFICATION</scope>
</reference>
<evidence type="ECO:0000256" key="1">
    <source>
        <dbReference type="SAM" id="MobiDB-lite"/>
    </source>
</evidence>
<sequence length="180" mass="20374">MGKSTNKYRHLAGLDKKTRLMLVSGIIEDRPSDHPLPEERKGKRRKRRRAKRTATKLSLFPEDVKRRKRQRKDSRAIQGMLTAAGSDEAPESLDRKNPKLVKDATLDRKKGKTIVQTIGLSKRKPPAPMSLTAWKMKHVVIAIMQNKKGSSFEMASEPGDPCLQVVAKETILVENCRHLT</sequence>
<evidence type="ECO:0000313" key="3">
    <source>
        <dbReference type="WBParaSite" id="TMUE_2000009538.1"/>
    </source>
</evidence>
<feature type="region of interest" description="Disordered" evidence="1">
    <location>
        <begin position="28"/>
        <end position="95"/>
    </location>
</feature>
<proteinExistence type="predicted"/>